<dbReference type="AlphaFoldDB" id="A0A9Q9IQ51"/>
<proteinExistence type="predicted"/>
<accession>A0A9Q9IQ51</accession>
<organism evidence="1 2">
    <name type="scientific">Dactylosporangium aurantiacum</name>
    <dbReference type="NCBI Taxonomy" id="35754"/>
    <lineage>
        <taxon>Bacteria</taxon>
        <taxon>Bacillati</taxon>
        <taxon>Actinomycetota</taxon>
        <taxon>Actinomycetes</taxon>
        <taxon>Micromonosporales</taxon>
        <taxon>Micromonosporaceae</taxon>
        <taxon>Dactylosporangium</taxon>
    </lineage>
</organism>
<dbReference type="Proteomes" id="UP001058003">
    <property type="component" value="Chromosome"/>
</dbReference>
<dbReference type="KEGG" id="daur:Daura_14600"/>
<gene>
    <name evidence="1" type="ORF">Daura_14600</name>
</gene>
<evidence type="ECO:0000313" key="2">
    <source>
        <dbReference type="Proteomes" id="UP001058003"/>
    </source>
</evidence>
<sequence length="246" mass="26526">MDRRALLVAGGAFAGSLLGGRAAHAVVRWPMFEWERQGGAVAPGAGVTVPPLLAVYGDGEAYADAAAHRYLPARDAEALRDHAVRVLRLRGGTRRLPDRDPPRDAPWDRVRVRTADGHYLTAHLDGWGDGDRPGDFPPPLHELYDHVQVLRGTVRASGEPWHPDALLLAAVHLDAGPAGCGRWPAGVAVPAVGPGRRYVETRPAGAAARRVRRVLPRSGAGGWPCYRTPAGTCIAANWRYSLPHEW</sequence>
<name>A0A9Q9IQ51_9ACTN</name>
<protein>
    <submittedName>
        <fullName evidence="1">Uncharacterized protein</fullName>
    </submittedName>
</protein>
<reference evidence="1" key="1">
    <citation type="submission" date="2021-04" db="EMBL/GenBank/DDBJ databases">
        <title>Dactylosporangium aurantiacum NRRL B-8018 full assembly.</title>
        <authorList>
            <person name="Hartkoorn R.C."/>
            <person name="Beaudoing E."/>
            <person name="Hot D."/>
        </authorList>
    </citation>
    <scope>NUCLEOTIDE SEQUENCE</scope>
    <source>
        <strain evidence="1">NRRL B-8018</strain>
    </source>
</reference>
<keyword evidence="2" id="KW-1185">Reference proteome</keyword>
<dbReference type="EMBL" id="CP073767">
    <property type="protein sequence ID" value="UWZ57285.1"/>
    <property type="molecule type" value="Genomic_DNA"/>
</dbReference>
<evidence type="ECO:0000313" key="1">
    <source>
        <dbReference type="EMBL" id="UWZ57285.1"/>
    </source>
</evidence>
<dbReference type="RefSeq" id="WP_156090189.1">
    <property type="nucleotide sequence ID" value="NZ_CP073767.1"/>
</dbReference>